<proteinExistence type="predicted"/>
<dbReference type="PANTHER" id="PTHR13847">
    <property type="entry name" value="SARCOSINE DEHYDROGENASE-RELATED"/>
    <property type="match status" value="1"/>
</dbReference>
<dbReference type="AlphaFoldDB" id="A0A1L0B402"/>
<dbReference type="GO" id="GO:0005770">
    <property type="term" value="C:late endosome"/>
    <property type="evidence" value="ECO:0007669"/>
    <property type="project" value="EnsemblFungi"/>
</dbReference>
<dbReference type="VEuPathDB" id="FungiDB:HGUI_03448"/>
<dbReference type="Pfam" id="PF01266">
    <property type="entry name" value="DAO"/>
    <property type="match status" value="2"/>
</dbReference>
<organism evidence="4 5">
    <name type="scientific">Hanseniaspora guilliermondii</name>
    <dbReference type="NCBI Taxonomy" id="56406"/>
    <lineage>
        <taxon>Eukaryota</taxon>
        <taxon>Fungi</taxon>
        <taxon>Dikarya</taxon>
        <taxon>Ascomycota</taxon>
        <taxon>Saccharomycotina</taxon>
        <taxon>Saccharomycetes</taxon>
        <taxon>Saccharomycodales</taxon>
        <taxon>Saccharomycodaceae</taxon>
        <taxon>Hanseniaspora</taxon>
    </lineage>
</organism>
<sequence>MSDTGRKKTITLDDIEYKNVPNQQKIDELMKDLDNNKHIVIIGAGIIGVCTAYYLTKHKDFDPKKHHITLLESTRVAGGASGKSGGLLATWAFPLQIAPYSFQLHQELADEHGGEELWDYRRLTSLSIEADIRDEYIKQRQNSLRETSKHGSSSIKKSGKLKEVNGCCIPSEQNFASTVATKPEFEFGNDVGNGRSNSKLGFMDSDDSDSDEFMDFAAGPQMMNRAMPTSDMTSLDMGSKNSDDGVPKSLENDETHLNEKLPSDLNWINKALVNQWTPLGGKDSTAIVHPFKFTIFLLQKAIETGAVDLVMGSITKLYFNNDITNEIDSESSERRTDVEDFHINGVDYVQTDDSIPEEERKTVHLKATQVIVCMGPWTSKILKDCPVNGLRAHSIIVKPSTKNNDTNSSTEISPFAIFSELRCTDNEYFSPELYVRKDEIYICGEGDTMTELPDTTAQVEVLDKRCQELYTNSSKMSSMIASGHITKKQACYLPIVNVPTTTGPLLGETNATGLYVGVGHSCWGINNAPASGKLLSQLIFEGEFKDADLSTLDPTLYFDASI</sequence>
<dbReference type="Gene3D" id="3.50.50.60">
    <property type="entry name" value="FAD/NAD(P)-binding domain"/>
    <property type="match status" value="2"/>
</dbReference>
<feature type="transmembrane region" description="Helical" evidence="2">
    <location>
        <begin position="38"/>
        <end position="56"/>
    </location>
</feature>
<evidence type="ECO:0000256" key="2">
    <source>
        <dbReference type="SAM" id="Phobius"/>
    </source>
</evidence>
<reference evidence="5" key="1">
    <citation type="submission" date="2016-11" db="EMBL/GenBank/DDBJ databases">
        <authorList>
            <person name="Guldener U."/>
        </authorList>
    </citation>
    <scope>NUCLEOTIDE SEQUENCE [LARGE SCALE GENOMIC DNA]</scope>
</reference>
<protein>
    <submittedName>
        <fullName evidence="4">Related to Putative oxidoreductase TDA3</fullName>
    </submittedName>
</protein>
<evidence type="ECO:0000313" key="5">
    <source>
        <dbReference type="Proteomes" id="UP000183365"/>
    </source>
</evidence>
<keyword evidence="2" id="KW-0812">Transmembrane</keyword>
<dbReference type="GO" id="GO:0042147">
    <property type="term" value="P:retrograde transport, endosome to Golgi"/>
    <property type="evidence" value="ECO:0007669"/>
    <property type="project" value="EnsemblFungi"/>
</dbReference>
<feature type="domain" description="FAD dependent oxidoreductase" evidence="3">
    <location>
        <begin position="284"/>
        <end position="538"/>
    </location>
</feature>
<dbReference type="EMBL" id="FQNF01000088">
    <property type="protein sequence ID" value="SGZ41248.1"/>
    <property type="molecule type" value="Genomic_DNA"/>
</dbReference>
<feature type="domain" description="FAD dependent oxidoreductase" evidence="3">
    <location>
        <begin position="39"/>
        <end position="140"/>
    </location>
</feature>
<evidence type="ECO:0000313" key="4">
    <source>
        <dbReference type="EMBL" id="SGZ41248.1"/>
    </source>
</evidence>
<dbReference type="InterPro" id="IPR006076">
    <property type="entry name" value="FAD-dep_OxRdtase"/>
</dbReference>
<keyword evidence="2" id="KW-0472">Membrane</keyword>
<keyword evidence="2" id="KW-1133">Transmembrane helix</keyword>
<dbReference type="OrthoDB" id="498204at2759"/>
<dbReference type="Gene3D" id="3.30.9.10">
    <property type="entry name" value="D-Amino Acid Oxidase, subunit A, domain 2"/>
    <property type="match status" value="1"/>
</dbReference>
<evidence type="ECO:0000256" key="1">
    <source>
        <dbReference type="SAM" id="MobiDB-lite"/>
    </source>
</evidence>
<gene>
    <name evidence="4" type="ORF">HGUI_03448</name>
</gene>
<accession>A0A1L0B402</accession>
<dbReference type="PANTHER" id="PTHR13847:SF150">
    <property type="entry name" value="OXIDOREDUCTASE TDA3-RELATED"/>
    <property type="match status" value="1"/>
</dbReference>
<name>A0A1L0B402_9ASCO</name>
<feature type="compositionally biased region" description="Basic and acidic residues" evidence="1">
    <location>
        <begin position="241"/>
        <end position="251"/>
    </location>
</feature>
<keyword evidence="5" id="KW-1185">Reference proteome</keyword>
<feature type="region of interest" description="Disordered" evidence="1">
    <location>
        <begin position="228"/>
        <end position="251"/>
    </location>
</feature>
<dbReference type="GO" id="GO:0005829">
    <property type="term" value="C:cytosol"/>
    <property type="evidence" value="ECO:0007669"/>
    <property type="project" value="GOC"/>
</dbReference>
<dbReference type="Proteomes" id="UP000183365">
    <property type="component" value="Unassembled WGS sequence"/>
</dbReference>
<dbReference type="SUPFAM" id="SSF51905">
    <property type="entry name" value="FAD/NAD(P)-binding domain"/>
    <property type="match status" value="1"/>
</dbReference>
<dbReference type="InterPro" id="IPR036188">
    <property type="entry name" value="FAD/NAD-bd_sf"/>
</dbReference>
<evidence type="ECO:0000259" key="3">
    <source>
        <dbReference type="Pfam" id="PF01266"/>
    </source>
</evidence>